<evidence type="ECO:0000259" key="4">
    <source>
        <dbReference type="Pfam" id="PF14237"/>
    </source>
</evidence>
<dbReference type="Proteomes" id="UP000055590">
    <property type="component" value="Chromosome"/>
</dbReference>
<dbReference type="KEGG" id="vin:AKJ08_0676"/>
<keyword evidence="2" id="KW-0812">Transmembrane</keyword>
<evidence type="ECO:0000256" key="1">
    <source>
        <dbReference type="SAM" id="MobiDB-lite"/>
    </source>
</evidence>
<evidence type="ECO:0000313" key="6">
    <source>
        <dbReference type="Proteomes" id="UP000055590"/>
    </source>
</evidence>
<evidence type="ECO:0000259" key="3">
    <source>
        <dbReference type="Pfam" id="PF13717"/>
    </source>
</evidence>
<keyword evidence="2" id="KW-1133">Transmembrane helix</keyword>
<proteinExistence type="predicted"/>
<organism evidence="5 6">
    <name type="scientific">Vulgatibacter incomptus</name>
    <dbReference type="NCBI Taxonomy" id="1391653"/>
    <lineage>
        <taxon>Bacteria</taxon>
        <taxon>Pseudomonadati</taxon>
        <taxon>Myxococcota</taxon>
        <taxon>Myxococcia</taxon>
        <taxon>Myxococcales</taxon>
        <taxon>Cystobacterineae</taxon>
        <taxon>Vulgatibacteraceae</taxon>
        <taxon>Vulgatibacter</taxon>
    </lineage>
</organism>
<dbReference type="EMBL" id="CP012332">
    <property type="protein sequence ID" value="AKU90289.1"/>
    <property type="molecule type" value="Genomic_DNA"/>
</dbReference>
<dbReference type="InterPro" id="IPR025640">
    <property type="entry name" value="GYF_2"/>
</dbReference>
<dbReference type="Pfam" id="PF14237">
    <property type="entry name" value="GYF_2"/>
    <property type="match status" value="1"/>
</dbReference>
<dbReference type="STRING" id="1391653.AKJ08_0676"/>
<sequence>MRFACETCHSRYDLADEKVLGKRLKVRCRKCGATISVQGERAPALEVAPTGPLSSPPAEPDVARSIDAELALDPAEPEIARSIEADPGIDPAEPDDPSSRDADPATAPAEVEVARSVDDGPAILSARPEVRKEPEVAEGGATSRQEARESGASALLAVLRLRPKAGFEWFAMVDGEQLGPWSDRELHDAVERGDVGPLTFVWHEGMPDWERFSAVRPDASPSDHHEVEPAVDVAEEAPSDSTDVEPAEESSSTPSDAGLDSTSLDALNFGDEALAAEPPVPARRGAIVVGVSAAVLVALLVAMAWLVFGGAP</sequence>
<feature type="region of interest" description="Disordered" evidence="1">
    <location>
        <begin position="82"/>
        <end position="148"/>
    </location>
</feature>
<feature type="region of interest" description="Disordered" evidence="1">
    <location>
        <begin position="215"/>
        <end position="263"/>
    </location>
</feature>
<feature type="domain" description="GYF" evidence="4">
    <location>
        <begin position="169"/>
        <end position="215"/>
    </location>
</feature>
<evidence type="ECO:0000313" key="5">
    <source>
        <dbReference type="EMBL" id="AKU90289.1"/>
    </source>
</evidence>
<gene>
    <name evidence="5" type="ORF">AKJ08_0676</name>
</gene>
<dbReference type="AlphaFoldDB" id="A0A0K1PB00"/>
<evidence type="ECO:0000256" key="2">
    <source>
        <dbReference type="SAM" id="Phobius"/>
    </source>
</evidence>
<dbReference type="Pfam" id="PF13717">
    <property type="entry name" value="Zn_ribbon_4"/>
    <property type="match status" value="1"/>
</dbReference>
<reference evidence="5 6" key="1">
    <citation type="submission" date="2015-08" db="EMBL/GenBank/DDBJ databases">
        <authorList>
            <person name="Babu N.S."/>
            <person name="Beckwith C.J."/>
            <person name="Beseler K.G."/>
            <person name="Brison A."/>
            <person name="Carone J.V."/>
            <person name="Caskin T.P."/>
            <person name="Diamond M."/>
            <person name="Durham M.E."/>
            <person name="Foxe J.M."/>
            <person name="Go M."/>
            <person name="Henderson B.A."/>
            <person name="Jones I.B."/>
            <person name="McGettigan J.A."/>
            <person name="Micheletti S.J."/>
            <person name="Nasrallah M.E."/>
            <person name="Ortiz D."/>
            <person name="Piller C.R."/>
            <person name="Privatt S.R."/>
            <person name="Schneider S.L."/>
            <person name="Sharp S."/>
            <person name="Smith T.C."/>
            <person name="Stanton J.D."/>
            <person name="Ullery H.E."/>
            <person name="Wilson R.J."/>
            <person name="Serrano M.G."/>
            <person name="Buck G."/>
            <person name="Lee V."/>
            <person name="Wang Y."/>
            <person name="Carvalho R."/>
            <person name="Voegtly L."/>
            <person name="Shi R."/>
            <person name="Duckworth R."/>
            <person name="Johnson A."/>
            <person name="Loviza R."/>
            <person name="Walstead R."/>
            <person name="Shah Z."/>
            <person name="Kiflezghi M."/>
            <person name="Wade K."/>
            <person name="Ball S.L."/>
            <person name="Bradley K.W."/>
            <person name="Asai D.J."/>
            <person name="Bowman C.A."/>
            <person name="Russell D.A."/>
            <person name="Pope W.H."/>
            <person name="Jacobs-Sera D."/>
            <person name="Hendrix R.W."/>
            <person name="Hatfull G.F."/>
        </authorList>
    </citation>
    <scope>NUCLEOTIDE SEQUENCE [LARGE SCALE GENOMIC DNA]</scope>
    <source>
        <strain evidence="5 6">DSM 27710</strain>
    </source>
</reference>
<keyword evidence="6" id="KW-1185">Reference proteome</keyword>
<feature type="domain" description="Zinc finger/thioredoxin putative" evidence="3">
    <location>
        <begin position="1"/>
        <end position="35"/>
    </location>
</feature>
<name>A0A0K1PB00_9BACT</name>
<dbReference type="InterPro" id="IPR011723">
    <property type="entry name" value="Znf/thioredoxin_put"/>
</dbReference>
<protein>
    <submittedName>
        <fullName evidence="5">MJ0042 family finger-like domain protein</fullName>
    </submittedName>
</protein>
<accession>A0A0K1PB00</accession>
<feature type="transmembrane region" description="Helical" evidence="2">
    <location>
        <begin position="286"/>
        <end position="308"/>
    </location>
</feature>
<dbReference type="NCBIfam" id="TIGR02098">
    <property type="entry name" value="MJ0042_CXXC"/>
    <property type="match status" value="1"/>
</dbReference>
<feature type="compositionally biased region" description="Acidic residues" evidence="1">
    <location>
        <begin position="233"/>
        <end position="248"/>
    </location>
</feature>
<feature type="compositionally biased region" description="Polar residues" evidence="1">
    <location>
        <begin position="249"/>
        <end position="263"/>
    </location>
</feature>
<keyword evidence="2" id="KW-0472">Membrane</keyword>